<evidence type="ECO:0000313" key="6">
    <source>
        <dbReference type="Proteomes" id="UP001152320"/>
    </source>
</evidence>
<dbReference type="Pfam" id="PF13359">
    <property type="entry name" value="DDE_Tnp_4"/>
    <property type="match status" value="1"/>
</dbReference>
<dbReference type="PANTHER" id="PTHR23080">
    <property type="entry name" value="THAP DOMAIN PROTEIN"/>
    <property type="match status" value="1"/>
</dbReference>
<name>A0A9Q1C7S9_HOLLE</name>
<dbReference type="InterPro" id="IPR027805">
    <property type="entry name" value="Transposase_HTH_dom"/>
</dbReference>
<dbReference type="InterPro" id="IPR027806">
    <property type="entry name" value="HARBI1_dom"/>
</dbReference>
<sequence>MPYMVNPRRNLPLKNQILMVLVRLRLRLPFEYLALQIGISQSALNSTFWRIICLMYAKLKFFVKWPDRNNIRRTIPPVFKQSFLRLTSIIDCFEIFIDRPANLKARAQVYSNYKKHSTVKYLISCSPLGAVTFLSDAWGGRATAIQIVRGSGFISNKYHEPGDQILADRGFTLTDDFAALCGAELLIPAFTKGRKKLTAKEVETTRKVANIRIHVERVIGLIKNRYSILQGPLPITLVKSLTNEVLGETADIDKLVTVCAALINLAPSIVYKENETSEI</sequence>
<evidence type="ECO:0008006" key="7">
    <source>
        <dbReference type="Google" id="ProtNLM"/>
    </source>
</evidence>
<reference evidence="5" key="1">
    <citation type="submission" date="2021-10" db="EMBL/GenBank/DDBJ databases">
        <title>Tropical sea cucumber genome reveals ecological adaptation and Cuvierian tubules defense mechanism.</title>
        <authorList>
            <person name="Chen T."/>
        </authorList>
    </citation>
    <scope>NUCLEOTIDE SEQUENCE</scope>
    <source>
        <strain evidence="5">Nanhai2018</strain>
        <tissue evidence="5">Muscle</tissue>
    </source>
</reference>
<dbReference type="AlphaFoldDB" id="A0A9Q1C7S9"/>
<accession>A0A9Q1C7S9</accession>
<evidence type="ECO:0000259" key="3">
    <source>
        <dbReference type="Pfam" id="PF13359"/>
    </source>
</evidence>
<keyword evidence="2" id="KW-0479">Metal-binding</keyword>
<dbReference type="Pfam" id="PF13613">
    <property type="entry name" value="HTH_Tnp_4"/>
    <property type="match status" value="1"/>
</dbReference>
<evidence type="ECO:0000313" key="5">
    <source>
        <dbReference type="EMBL" id="KAJ8039619.1"/>
    </source>
</evidence>
<feature type="domain" description="DDE Tnp4" evidence="3">
    <location>
        <begin position="90"/>
        <end position="264"/>
    </location>
</feature>
<proteinExistence type="predicted"/>
<evidence type="ECO:0000256" key="1">
    <source>
        <dbReference type="ARBA" id="ARBA00001968"/>
    </source>
</evidence>
<evidence type="ECO:0000259" key="4">
    <source>
        <dbReference type="Pfam" id="PF13613"/>
    </source>
</evidence>
<dbReference type="GO" id="GO:0046872">
    <property type="term" value="F:metal ion binding"/>
    <property type="evidence" value="ECO:0007669"/>
    <property type="project" value="UniProtKB-KW"/>
</dbReference>
<evidence type="ECO:0000256" key="2">
    <source>
        <dbReference type="ARBA" id="ARBA00022723"/>
    </source>
</evidence>
<keyword evidence="6" id="KW-1185">Reference proteome</keyword>
<comment type="cofactor">
    <cofactor evidence="1">
        <name>a divalent metal cation</name>
        <dbReference type="ChEBI" id="CHEBI:60240"/>
    </cofactor>
</comment>
<protein>
    <recommendedName>
        <fullName evidence="7">DDE Tnp4 domain-containing protein</fullName>
    </recommendedName>
</protein>
<dbReference type="Proteomes" id="UP001152320">
    <property type="component" value="Chromosome 6"/>
</dbReference>
<organism evidence="5 6">
    <name type="scientific">Holothuria leucospilota</name>
    <name type="common">Black long sea cucumber</name>
    <name type="synonym">Mertensiothuria leucospilota</name>
    <dbReference type="NCBI Taxonomy" id="206669"/>
    <lineage>
        <taxon>Eukaryota</taxon>
        <taxon>Metazoa</taxon>
        <taxon>Echinodermata</taxon>
        <taxon>Eleutherozoa</taxon>
        <taxon>Echinozoa</taxon>
        <taxon>Holothuroidea</taxon>
        <taxon>Aspidochirotacea</taxon>
        <taxon>Aspidochirotida</taxon>
        <taxon>Holothuriidae</taxon>
        <taxon>Holothuria</taxon>
    </lineage>
</organism>
<comment type="caution">
    <text evidence="5">The sequence shown here is derived from an EMBL/GenBank/DDBJ whole genome shotgun (WGS) entry which is preliminary data.</text>
</comment>
<gene>
    <name evidence="5" type="ORF">HOLleu_13670</name>
</gene>
<dbReference type="PANTHER" id="PTHR23080:SF143">
    <property type="entry name" value="SI:DKEY-56D12.4"/>
    <property type="match status" value="1"/>
</dbReference>
<dbReference type="EMBL" id="JAIZAY010000006">
    <property type="protein sequence ID" value="KAJ8039619.1"/>
    <property type="molecule type" value="Genomic_DNA"/>
</dbReference>
<feature type="domain" description="Transposase Helix-turn-helix" evidence="4">
    <location>
        <begin position="10"/>
        <end position="60"/>
    </location>
</feature>
<dbReference type="OrthoDB" id="7331812at2759"/>